<reference evidence="2 3" key="1">
    <citation type="submission" date="2016-03" db="EMBL/GenBank/DDBJ databases">
        <authorList>
            <person name="Ploux O."/>
        </authorList>
    </citation>
    <scope>NUCLEOTIDE SEQUENCE [LARGE SCALE GENOMIC DNA]</scope>
    <source>
        <strain evidence="2 3">UAMH 11012</strain>
    </source>
</reference>
<proteinExistence type="predicted"/>
<feature type="compositionally biased region" description="Basic residues" evidence="1">
    <location>
        <begin position="202"/>
        <end position="221"/>
    </location>
</feature>
<feature type="compositionally biased region" description="Polar residues" evidence="1">
    <location>
        <begin position="170"/>
        <end position="184"/>
    </location>
</feature>
<gene>
    <name evidence="2" type="ORF">PAC_10184</name>
</gene>
<dbReference type="STRING" id="576137.A0A1L7X5I5"/>
<keyword evidence="3" id="KW-1185">Reference proteome</keyword>
<feature type="compositionally biased region" description="Basic and acidic residues" evidence="1">
    <location>
        <begin position="1"/>
        <end position="15"/>
    </location>
</feature>
<feature type="compositionally biased region" description="Basic and acidic residues" evidence="1">
    <location>
        <begin position="222"/>
        <end position="242"/>
    </location>
</feature>
<feature type="region of interest" description="Disordered" evidence="1">
    <location>
        <begin position="90"/>
        <end position="120"/>
    </location>
</feature>
<evidence type="ECO:0000256" key="1">
    <source>
        <dbReference type="SAM" id="MobiDB-lite"/>
    </source>
</evidence>
<name>A0A1L7X5I5_9HELO</name>
<organism evidence="2 3">
    <name type="scientific">Phialocephala subalpina</name>
    <dbReference type="NCBI Taxonomy" id="576137"/>
    <lineage>
        <taxon>Eukaryota</taxon>
        <taxon>Fungi</taxon>
        <taxon>Dikarya</taxon>
        <taxon>Ascomycota</taxon>
        <taxon>Pezizomycotina</taxon>
        <taxon>Leotiomycetes</taxon>
        <taxon>Helotiales</taxon>
        <taxon>Mollisiaceae</taxon>
        <taxon>Phialocephala</taxon>
        <taxon>Phialocephala fortinii species complex</taxon>
    </lineage>
</organism>
<feature type="region of interest" description="Disordered" evidence="1">
    <location>
        <begin position="1"/>
        <end position="71"/>
    </location>
</feature>
<dbReference type="Pfam" id="PF09428">
    <property type="entry name" value="DUF2011"/>
    <property type="match status" value="1"/>
</dbReference>
<accession>A0A1L7X5I5</accession>
<sequence>MFDVPDAKRVRRSDLTTRSQSASPTPSSPDPSLEKEFQAQLAALYGPIPSTSTPLSNVTADQDDEAEDAKKQEFEFRLFSSAPTNTTTADRAVQKIVLNDSESEEGDGSREGRFLRPRPRSYYFATPASEERRKEYTLAALSGDQILNLSKTRAWGLEVPWRVKVLKVASSTKIKPASTSTSSLEPAIRIEAQDEDQAQAGKKTKPGKKRRIILREKKRKKEAAEEGRKKREEEKEAAEREKRTRRNREKKVKRKLKEKAKKAGAGNGFEGTEGERVNGQDVDMSGSGDD</sequence>
<dbReference type="Proteomes" id="UP000184330">
    <property type="component" value="Unassembled WGS sequence"/>
</dbReference>
<feature type="compositionally biased region" description="Basic residues" evidence="1">
    <location>
        <begin position="243"/>
        <end position="262"/>
    </location>
</feature>
<protein>
    <submittedName>
        <fullName evidence="2">Uncharacterized protein</fullName>
    </submittedName>
</protein>
<dbReference type="InterPro" id="IPR018555">
    <property type="entry name" value="C630.06c-like"/>
</dbReference>
<dbReference type="EMBL" id="FJOG01000015">
    <property type="protein sequence ID" value="CZR60288.1"/>
    <property type="molecule type" value="Genomic_DNA"/>
</dbReference>
<evidence type="ECO:0000313" key="2">
    <source>
        <dbReference type="EMBL" id="CZR60288.1"/>
    </source>
</evidence>
<evidence type="ECO:0000313" key="3">
    <source>
        <dbReference type="Proteomes" id="UP000184330"/>
    </source>
</evidence>
<dbReference type="AlphaFoldDB" id="A0A1L7X5I5"/>
<feature type="compositionally biased region" description="Polar residues" evidence="1">
    <location>
        <begin position="49"/>
        <end position="60"/>
    </location>
</feature>
<dbReference type="OrthoDB" id="5425061at2759"/>
<feature type="region of interest" description="Disordered" evidence="1">
    <location>
        <begin position="170"/>
        <end position="290"/>
    </location>
</feature>